<reference evidence="1 2" key="2">
    <citation type="journal article" date="2022" name="Mol. Ecol. Resour.">
        <title>The genomes of chicory, endive, great burdock and yacon provide insights into Asteraceae paleo-polyploidization history and plant inulin production.</title>
        <authorList>
            <person name="Fan W."/>
            <person name="Wang S."/>
            <person name="Wang H."/>
            <person name="Wang A."/>
            <person name="Jiang F."/>
            <person name="Liu H."/>
            <person name="Zhao H."/>
            <person name="Xu D."/>
            <person name="Zhang Y."/>
        </authorList>
    </citation>
    <scope>NUCLEOTIDE SEQUENCE [LARGE SCALE GENOMIC DNA]</scope>
    <source>
        <strain evidence="2">cv. Yunnan</strain>
        <tissue evidence="1">Leaves</tissue>
    </source>
</reference>
<reference evidence="2" key="1">
    <citation type="journal article" date="2022" name="Mol. Ecol. Resour.">
        <title>The genomes of chicory, endive, great burdock and yacon provide insights into Asteraceae palaeo-polyploidization history and plant inulin production.</title>
        <authorList>
            <person name="Fan W."/>
            <person name="Wang S."/>
            <person name="Wang H."/>
            <person name="Wang A."/>
            <person name="Jiang F."/>
            <person name="Liu H."/>
            <person name="Zhao H."/>
            <person name="Xu D."/>
            <person name="Zhang Y."/>
        </authorList>
    </citation>
    <scope>NUCLEOTIDE SEQUENCE [LARGE SCALE GENOMIC DNA]</scope>
    <source>
        <strain evidence="2">cv. Yunnan</strain>
    </source>
</reference>
<evidence type="ECO:0000313" key="1">
    <source>
        <dbReference type="EMBL" id="KAI3800108.1"/>
    </source>
</evidence>
<sequence>MVDKAARFVASIKPRLEKIIAKNAGMRKYTFLNAADPHHAYYQHWLSEFRAQNGSTPSADGNEKTDLFRPADKIATAFDRIQKGYERLEESYVVGNTVVLSPITGELITLNDMSQHLRDPKYKEQRERVYAKFREITLAQDEKISTSIHGLALASPDLFWTTEEEVFNAIKEDIKFTCHVPLFGWPEDPEPKRQRLDDSLLVPENQFLAQHPGPVCISVWVPEKGQMLEISVESLSESVSSLKEKIAGEIEEAPPANKQKLSGTAGFFKDNLSLAYYNVAGGEILSLSW</sequence>
<organism evidence="1 2">
    <name type="scientific">Smallanthus sonchifolius</name>
    <dbReference type="NCBI Taxonomy" id="185202"/>
    <lineage>
        <taxon>Eukaryota</taxon>
        <taxon>Viridiplantae</taxon>
        <taxon>Streptophyta</taxon>
        <taxon>Embryophyta</taxon>
        <taxon>Tracheophyta</taxon>
        <taxon>Spermatophyta</taxon>
        <taxon>Magnoliopsida</taxon>
        <taxon>eudicotyledons</taxon>
        <taxon>Gunneridae</taxon>
        <taxon>Pentapetalae</taxon>
        <taxon>asterids</taxon>
        <taxon>campanulids</taxon>
        <taxon>Asterales</taxon>
        <taxon>Asteraceae</taxon>
        <taxon>Asteroideae</taxon>
        <taxon>Heliantheae alliance</taxon>
        <taxon>Millerieae</taxon>
        <taxon>Smallanthus</taxon>
    </lineage>
</organism>
<protein>
    <submittedName>
        <fullName evidence="1">Uncharacterized protein</fullName>
    </submittedName>
</protein>
<accession>A0ACB9HVU0</accession>
<gene>
    <name evidence="1" type="ORF">L1987_35417</name>
</gene>
<dbReference type="EMBL" id="CM042028">
    <property type="protein sequence ID" value="KAI3800108.1"/>
    <property type="molecule type" value="Genomic_DNA"/>
</dbReference>
<proteinExistence type="predicted"/>
<name>A0ACB9HVU0_9ASTR</name>
<evidence type="ECO:0000313" key="2">
    <source>
        <dbReference type="Proteomes" id="UP001056120"/>
    </source>
</evidence>
<keyword evidence="2" id="KW-1185">Reference proteome</keyword>
<dbReference type="Proteomes" id="UP001056120">
    <property type="component" value="Linkage Group LG11"/>
</dbReference>
<comment type="caution">
    <text evidence="1">The sequence shown here is derived from an EMBL/GenBank/DDBJ whole genome shotgun (WGS) entry which is preliminary data.</text>
</comment>